<comment type="caution">
    <text evidence="1">The sequence shown here is derived from an EMBL/GenBank/DDBJ whole genome shotgun (WGS) entry which is preliminary data.</text>
</comment>
<reference evidence="1 2" key="1">
    <citation type="submission" date="2023-11" db="EMBL/GenBank/DDBJ databases">
        <title>Lentzea sokolovensis, sp. nov., Lentzea kristufkii, sp. nov., and Lentzea miocenensis, sp. nov., rare actinobacteria from Sokolov Coal Basin, Miocene lacustrine sediment, Czech Republic.</title>
        <authorList>
            <person name="Lara A."/>
            <person name="Kotroba L."/>
            <person name="Nouioui I."/>
            <person name="Neumann-Schaal M."/>
            <person name="Mast Y."/>
            <person name="Chronakova A."/>
        </authorList>
    </citation>
    <scope>NUCLEOTIDE SEQUENCE [LARGE SCALE GENOMIC DNA]</scope>
    <source>
        <strain evidence="1 2">BCCO 10_0856</strain>
    </source>
</reference>
<dbReference type="EMBL" id="JAXAVW010000005">
    <property type="protein sequence ID" value="MDX8030067.1"/>
    <property type="molecule type" value="Genomic_DNA"/>
</dbReference>
<evidence type="ECO:0000313" key="1">
    <source>
        <dbReference type="EMBL" id="MDX8030067.1"/>
    </source>
</evidence>
<evidence type="ECO:0000313" key="2">
    <source>
        <dbReference type="Proteomes" id="UP001285521"/>
    </source>
</evidence>
<reference evidence="1 2" key="2">
    <citation type="submission" date="2023-11" db="EMBL/GenBank/DDBJ databases">
        <authorList>
            <person name="Lara A.C."/>
            <person name="Chronakova A."/>
        </authorList>
    </citation>
    <scope>NUCLEOTIDE SEQUENCE [LARGE SCALE GENOMIC DNA]</scope>
    <source>
        <strain evidence="1 2">BCCO 10_0856</strain>
    </source>
</reference>
<protein>
    <submittedName>
        <fullName evidence="1">Uncharacterized protein</fullName>
    </submittedName>
</protein>
<accession>A0ABU4SW00</accession>
<sequence>MDRRAACPQSTVEVTGTILLAANQELSLAWKLQWLATDMYPQAKDLYDAALLAGHTTVDTGLVIDLLRPEMADEALDFDRKSVLGLDGVDWDNAPNELPVTKADEQALLQRIAAALR</sequence>
<dbReference type="Proteomes" id="UP001285521">
    <property type="component" value="Unassembled WGS sequence"/>
</dbReference>
<name>A0ABU4SW00_9PSEU</name>
<gene>
    <name evidence="1" type="ORF">SK803_07580</name>
</gene>
<dbReference type="RefSeq" id="WP_319965071.1">
    <property type="nucleotide sequence ID" value="NZ_JAXAVW010000005.1"/>
</dbReference>
<organism evidence="1 2">
    <name type="scientific">Lentzea miocenica</name>
    <dbReference type="NCBI Taxonomy" id="3095431"/>
    <lineage>
        <taxon>Bacteria</taxon>
        <taxon>Bacillati</taxon>
        <taxon>Actinomycetota</taxon>
        <taxon>Actinomycetes</taxon>
        <taxon>Pseudonocardiales</taxon>
        <taxon>Pseudonocardiaceae</taxon>
        <taxon>Lentzea</taxon>
    </lineage>
</organism>
<keyword evidence="2" id="KW-1185">Reference proteome</keyword>
<proteinExistence type="predicted"/>